<evidence type="ECO:0000313" key="3">
    <source>
        <dbReference type="Proteomes" id="UP000297910"/>
    </source>
</evidence>
<evidence type="ECO:0000313" key="2">
    <source>
        <dbReference type="EMBL" id="TGO22280.1"/>
    </source>
</evidence>
<sequence length="95" mass="10741">MSQSDKLSTTSVQGSGNSHGVSRRSRNEHILSGQRQRTYLYNTEHSYSLHRTHSLRSSDPAVVVTMAESNMQHKIDAFTQSFEPQMKTNDEQANT</sequence>
<reference evidence="2 3" key="1">
    <citation type="submission" date="2017-12" db="EMBL/GenBank/DDBJ databases">
        <title>Comparative genomics of Botrytis spp.</title>
        <authorList>
            <person name="Valero-Jimenez C.A."/>
            <person name="Tapia P."/>
            <person name="Veloso J."/>
            <person name="Silva-Moreno E."/>
            <person name="Staats M."/>
            <person name="Valdes J.H."/>
            <person name="Van Kan J.A.L."/>
        </authorList>
    </citation>
    <scope>NUCLEOTIDE SEQUENCE [LARGE SCALE GENOMIC DNA]</scope>
    <source>
        <strain evidence="2 3">Bp0003</strain>
    </source>
</reference>
<gene>
    <name evidence="2" type="ORF">BPAE_0174g00010</name>
</gene>
<dbReference type="EMBL" id="PQXI01000174">
    <property type="protein sequence ID" value="TGO22280.1"/>
    <property type="molecule type" value="Genomic_DNA"/>
</dbReference>
<organism evidence="2 3">
    <name type="scientific">Botrytis paeoniae</name>
    <dbReference type="NCBI Taxonomy" id="278948"/>
    <lineage>
        <taxon>Eukaryota</taxon>
        <taxon>Fungi</taxon>
        <taxon>Dikarya</taxon>
        <taxon>Ascomycota</taxon>
        <taxon>Pezizomycotina</taxon>
        <taxon>Leotiomycetes</taxon>
        <taxon>Helotiales</taxon>
        <taxon>Sclerotiniaceae</taxon>
        <taxon>Botrytis</taxon>
    </lineage>
</organism>
<comment type="caution">
    <text evidence="2">The sequence shown here is derived from an EMBL/GenBank/DDBJ whole genome shotgun (WGS) entry which is preliminary data.</text>
</comment>
<protein>
    <submittedName>
        <fullName evidence="2">Uncharacterized protein</fullName>
    </submittedName>
</protein>
<feature type="region of interest" description="Disordered" evidence="1">
    <location>
        <begin position="1"/>
        <end position="37"/>
    </location>
</feature>
<accession>A0A4Z1FFF7</accession>
<name>A0A4Z1FFF7_9HELO</name>
<proteinExistence type="predicted"/>
<dbReference type="AlphaFoldDB" id="A0A4Z1FFF7"/>
<evidence type="ECO:0000256" key="1">
    <source>
        <dbReference type="SAM" id="MobiDB-lite"/>
    </source>
</evidence>
<dbReference type="Proteomes" id="UP000297910">
    <property type="component" value="Unassembled WGS sequence"/>
</dbReference>
<feature type="compositionally biased region" description="Polar residues" evidence="1">
    <location>
        <begin position="1"/>
        <end position="20"/>
    </location>
</feature>
<keyword evidence="3" id="KW-1185">Reference proteome</keyword>